<feature type="region of interest" description="Disordered" evidence="2">
    <location>
        <begin position="526"/>
        <end position="580"/>
    </location>
</feature>
<dbReference type="InParanoid" id="A0A0D2A8I8"/>
<reference evidence="3 4" key="1">
    <citation type="submission" date="2015-01" db="EMBL/GenBank/DDBJ databases">
        <title>The Genome Sequence of Ochroconis gallopava CBS43764.</title>
        <authorList>
            <consortium name="The Broad Institute Genomics Platform"/>
            <person name="Cuomo C."/>
            <person name="de Hoog S."/>
            <person name="Gorbushina A."/>
            <person name="Stielow B."/>
            <person name="Teixiera M."/>
            <person name="Abouelleil A."/>
            <person name="Chapman S.B."/>
            <person name="Priest M."/>
            <person name="Young S.K."/>
            <person name="Wortman J."/>
            <person name="Nusbaum C."/>
            <person name="Birren B."/>
        </authorList>
    </citation>
    <scope>NUCLEOTIDE SEQUENCE [LARGE SCALE GENOMIC DNA]</scope>
    <source>
        <strain evidence="3 4">CBS 43764</strain>
    </source>
</reference>
<dbReference type="GeneID" id="27313680"/>
<keyword evidence="1" id="KW-0175">Coiled coil</keyword>
<feature type="compositionally biased region" description="Basic and acidic residues" evidence="2">
    <location>
        <begin position="399"/>
        <end position="409"/>
    </location>
</feature>
<proteinExistence type="predicted"/>
<feature type="compositionally biased region" description="Polar residues" evidence="2">
    <location>
        <begin position="88"/>
        <end position="111"/>
    </location>
</feature>
<feature type="compositionally biased region" description="Polar residues" evidence="2">
    <location>
        <begin position="974"/>
        <end position="985"/>
    </location>
</feature>
<evidence type="ECO:0008006" key="5">
    <source>
        <dbReference type="Google" id="ProtNLM"/>
    </source>
</evidence>
<feature type="region of interest" description="Disordered" evidence="2">
    <location>
        <begin position="276"/>
        <end position="307"/>
    </location>
</feature>
<dbReference type="OrthoDB" id="2536795at2759"/>
<evidence type="ECO:0000256" key="1">
    <source>
        <dbReference type="SAM" id="Coils"/>
    </source>
</evidence>
<feature type="compositionally biased region" description="Polar residues" evidence="2">
    <location>
        <begin position="68"/>
        <end position="80"/>
    </location>
</feature>
<dbReference type="Pfam" id="PF09421">
    <property type="entry name" value="FRQ"/>
    <property type="match status" value="1"/>
</dbReference>
<feature type="region of interest" description="Disordered" evidence="2">
    <location>
        <begin position="946"/>
        <end position="1023"/>
    </location>
</feature>
<feature type="compositionally biased region" description="Basic and acidic residues" evidence="2">
    <location>
        <begin position="433"/>
        <end position="448"/>
    </location>
</feature>
<evidence type="ECO:0000313" key="3">
    <source>
        <dbReference type="EMBL" id="KIW03058.1"/>
    </source>
</evidence>
<accession>A0A0D2A8I8</accession>
<feature type="compositionally biased region" description="Basic and acidic residues" evidence="2">
    <location>
        <begin position="995"/>
        <end position="1008"/>
    </location>
</feature>
<feature type="region of interest" description="Disordered" evidence="2">
    <location>
        <begin position="1"/>
        <end position="167"/>
    </location>
</feature>
<feature type="compositionally biased region" description="Basic and acidic residues" evidence="2">
    <location>
        <begin position="367"/>
        <end position="390"/>
    </location>
</feature>
<dbReference type="Proteomes" id="UP000053259">
    <property type="component" value="Unassembled WGS sequence"/>
</dbReference>
<feature type="compositionally biased region" description="Polar residues" evidence="2">
    <location>
        <begin position="796"/>
        <end position="806"/>
    </location>
</feature>
<feature type="region of interest" description="Disordered" evidence="2">
    <location>
        <begin position="232"/>
        <end position="260"/>
    </location>
</feature>
<feature type="compositionally biased region" description="Polar residues" evidence="2">
    <location>
        <begin position="1013"/>
        <end position="1023"/>
    </location>
</feature>
<feature type="compositionally biased region" description="Acidic residues" evidence="2">
    <location>
        <begin position="423"/>
        <end position="432"/>
    </location>
</feature>
<dbReference type="InterPro" id="IPR018554">
    <property type="entry name" value="FRQ"/>
</dbReference>
<dbReference type="GO" id="GO:0005737">
    <property type="term" value="C:cytoplasm"/>
    <property type="evidence" value="ECO:0007669"/>
    <property type="project" value="InterPro"/>
</dbReference>
<keyword evidence="4" id="KW-1185">Reference proteome</keyword>
<dbReference type="STRING" id="253628.A0A0D2A8I8"/>
<dbReference type="HOGENOM" id="CLU_007103_1_0_1"/>
<feature type="region of interest" description="Disordered" evidence="2">
    <location>
        <begin position="794"/>
        <end position="859"/>
    </location>
</feature>
<protein>
    <recommendedName>
        <fullName evidence="5">Frequency clock protein</fullName>
    </recommendedName>
</protein>
<dbReference type="VEuPathDB" id="FungiDB:PV09_05707"/>
<sequence>MDEDDPGPSKQKSIDTPPARSTLTTHPRRPPAHRSVSLKHSSRGNSPQSDEEQPPFPLVNSEARGRTPVSNRANLDSCLSSIPVAPDKNTSSGESSNAEKWFEKSNNNVRTGSAELMDNDPPFFLPNSSSETSPDALERERANQQSVDSLPRRTGLTRLGPSTSTSEDFRSVIDDLTIQNKKLKRRLKKYEKLHDAHLNADKLFEIRVHGLPPHKKQELEETLRKFAAGLEGVTQTSSSGQGSSEHQQTSLPPSMEQQLTAGSSLGNVDSAYASASGQISSAQGSNPVTKKEPSLRPAMSTSQQRDIQSYLSDIPQGLLPKPIAMTEKSKKKLIVRRLEQIFAGKGASKDGHQQPMQQEEISQSAARADRSESEAKGHPLGREGAREARIMHHPKRRPLQHEAVPKVEETQSEPHFSKVSESATEEDNGEDSPDQRPTRPLDLDPERAQIPEENIKYLRHLGFSPLEAGSEKPLVDGHGYMYLNVLVNMAQLHTLNVTPEFIRKALEQYSKKLELSADGRKVRWKGGSELTRTSSDGSPDENSNASGQPASHIDKRTKSFLASGSGDGSSTSLSKSAVPSKEKKRSAYVPLLFHQSVDDNSDDDLSEWSSAQDDVVAVESSGLTSSGVRTTSSKKKQVANGPIIFYSKAPFVTDLSGDSRGANVNTANIQEDSSYPVHAVGISRSPERYEYEESKGPLSQPQAALVASDMEVDGTTSEESVRGLSKPASVKGPGSSTDESPDPIGLAASGVGGVLPSDNFALNIKSRHHLVRELGSDANTKNYHPHIRALLAERAGSTSSAAQSRATDAKILKNRRKDLPPSELPPPSYFPISSPDEDEDDDYSASSEEEADGLSDSPIYTDLHLPVAVPKVFKALERTTSNPGTAHDAIDGSEDQDIGDFSELESSESIDMLAHARLTNPDLVMLAEREYDAEIAERLAEDIPAGSSAATAGGGSGFNSPITPDNMNVDGIDMSSQNVRRTSSKGAEEIGEASQPRRESLKRARPSDGEMSQARQSKSPKLG</sequence>
<feature type="compositionally biased region" description="Polar residues" evidence="2">
    <location>
        <begin position="530"/>
        <end position="549"/>
    </location>
</feature>
<feature type="coiled-coil region" evidence="1">
    <location>
        <begin position="173"/>
        <end position="200"/>
    </location>
</feature>
<name>A0A0D2A8I8_9PEZI</name>
<dbReference type="AlphaFoldDB" id="A0A0D2A8I8"/>
<feature type="compositionally biased region" description="Basic residues" evidence="2">
    <location>
        <begin position="26"/>
        <end position="42"/>
    </location>
</feature>
<gene>
    <name evidence="3" type="ORF">PV09_05707</name>
</gene>
<dbReference type="GO" id="GO:0005634">
    <property type="term" value="C:nucleus"/>
    <property type="evidence" value="ECO:0007669"/>
    <property type="project" value="InterPro"/>
</dbReference>
<feature type="compositionally biased region" description="Polar residues" evidence="2">
    <location>
        <begin position="251"/>
        <end position="260"/>
    </location>
</feature>
<evidence type="ECO:0000313" key="4">
    <source>
        <dbReference type="Proteomes" id="UP000053259"/>
    </source>
</evidence>
<dbReference type="RefSeq" id="XP_016212927.1">
    <property type="nucleotide sequence ID" value="XM_016359248.1"/>
</dbReference>
<dbReference type="GO" id="GO:0007623">
    <property type="term" value="P:circadian rhythm"/>
    <property type="evidence" value="ECO:0007669"/>
    <property type="project" value="InterPro"/>
</dbReference>
<feature type="compositionally biased region" description="Acidic residues" evidence="2">
    <location>
        <begin position="835"/>
        <end position="853"/>
    </location>
</feature>
<organism evidence="3 4">
    <name type="scientific">Verruconis gallopava</name>
    <dbReference type="NCBI Taxonomy" id="253628"/>
    <lineage>
        <taxon>Eukaryota</taxon>
        <taxon>Fungi</taxon>
        <taxon>Dikarya</taxon>
        <taxon>Ascomycota</taxon>
        <taxon>Pezizomycotina</taxon>
        <taxon>Dothideomycetes</taxon>
        <taxon>Pleosporomycetidae</taxon>
        <taxon>Venturiales</taxon>
        <taxon>Sympoventuriaceae</taxon>
        <taxon>Verruconis</taxon>
    </lineage>
</organism>
<feature type="compositionally biased region" description="Low complexity" evidence="2">
    <location>
        <begin position="276"/>
        <end position="285"/>
    </location>
</feature>
<dbReference type="EMBL" id="KN847546">
    <property type="protein sequence ID" value="KIW03058.1"/>
    <property type="molecule type" value="Genomic_DNA"/>
</dbReference>
<dbReference type="GO" id="GO:0006355">
    <property type="term" value="P:regulation of DNA-templated transcription"/>
    <property type="evidence" value="ECO:0007669"/>
    <property type="project" value="InterPro"/>
</dbReference>
<feature type="compositionally biased region" description="Low complexity" evidence="2">
    <location>
        <begin position="232"/>
        <end position="250"/>
    </location>
</feature>
<feature type="region of interest" description="Disordered" evidence="2">
    <location>
        <begin position="345"/>
        <end position="448"/>
    </location>
</feature>
<feature type="region of interest" description="Disordered" evidence="2">
    <location>
        <begin position="687"/>
        <end position="750"/>
    </location>
</feature>
<evidence type="ECO:0000256" key="2">
    <source>
        <dbReference type="SAM" id="MobiDB-lite"/>
    </source>
</evidence>